<sequence length="302" mass="34312">MQSNFLKLHTQLWGILLLCILLTTFAVAALAPLKPIDQIKWLDCLGEGGIAFMTLLWLVATLLSRPKGKVTQLLFSGLTAMHISMLLDFLDEFYNFDHAPSWLGGLEAFPALIGMVLMSIAMYFWYQEQQIINFMLNKKERFYREHGLTDFISGLYRADYMKQQIDKELLTLKHHNIQFSLALIDIKNFSKFNTKYGTTKANSLLADIGQIILLNLRDGDLACRYASDRFIILMPNTNLPSANQVIAQVSSMVSQHTPYSKGHTITGCSNVHWLCVQAQINEQQDSLLSRLNSQLNEQKSTL</sequence>
<evidence type="ECO:0000313" key="8">
    <source>
        <dbReference type="Proteomes" id="UP001152485"/>
    </source>
</evidence>
<dbReference type="EMBL" id="CAMAPC010000012">
    <property type="protein sequence ID" value="CAH9062101.1"/>
    <property type="molecule type" value="Genomic_DNA"/>
</dbReference>
<organism evidence="6 7">
    <name type="scientific">Pseudoalteromonas holothuriae</name>
    <dbReference type="NCBI Taxonomy" id="2963714"/>
    <lineage>
        <taxon>Bacteria</taxon>
        <taxon>Pseudomonadati</taxon>
        <taxon>Pseudomonadota</taxon>
        <taxon>Gammaproteobacteria</taxon>
        <taxon>Alteromonadales</taxon>
        <taxon>Pseudoalteromonadaceae</taxon>
        <taxon>Pseudoalteromonas</taxon>
    </lineage>
</organism>
<evidence type="ECO:0000313" key="7">
    <source>
        <dbReference type="Proteomes" id="UP001152467"/>
    </source>
</evidence>
<evidence type="ECO:0000256" key="1">
    <source>
        <dbReference type="ARBA" id="ARBA00012528"/>
    </source>
</evidence>
<evidence type="ECO:0000313" key="5">
    <source>
        <dbReference type="EMBL" id="CAH9061808.1"/>
    </source>
</evidence>
<dbReference type="GO" id="GO:0052621">
    <property type="term" value="F:diguanylate cyclase activity"/>
    <property type="evidence" value="ECO:0007669"/>
    <property type="project" value="UniProtKB-EC"/>
</dbReference>
<dbReference type="Proteomes" id="UP001152467">
    <property type="component" value="Unassembled WGS sequence"/>
</dbReference>
<dbReference type="Proteomes" id="UP001152485">
    <property type="component" value="Unassembled WGS sequence"/>
</dbReference>
<dbReference type="RefSeq" id="WP_261593812.1">
    <property type="nucleotide sequence ID" value="NZ_CAMAPC010000012.1"/>
</dbReference>
<keyword evidence="3" id="KW-1133">Transmembrane helix</keyword>
<dbReference type="Pfam" id="PF00990">
    <property type="entry name" value="GGDEF"/>
    <property type="match status" value="1"/>
</dbReference>
<proteinExistence type="predicted"/>
<dbReference type="EMBL" id="CAMAPD010000012">
    <property type="protein sequence ID" value="CAH9061808.1"/>
    <property type="molecule type" value="Genomic_DNA"/>
</dbReference>
<accession>A0A9W4R071</accession>
<dbReference type="SMART" id="SM00267">
    <property type="entry name" value="GGDEF"/>
    <property type="match status" value="1"/>
</dbReference>
<evidence type="ECO:0000313" key="6">
    <source>
        <dbReference type="EMBL" id="CAH9062101.1"/>
    </source>
</evidence>
<dbReference type="SUPFAM" id="SSF55073">
    <property type="entry name" value="Nucleotide cyclase"/>
    <property type="match status" value="1"/>
</dbReference>
<dbReference type="AlphaFoldDB" id="A0A9W4R071"/>
<reference evidence="6 8" key="1">
    <citation type="submission" date="2022-07" db="EMBL/GenBank/DDBJ databases">
        <authorList>
            <person name="Criscuolo A."/>
        </authorList>
    </citation>
    <scope>NUCLEOTIDE SEQUENCE</scope>
    <source>
        <strain evidence="8">CIP 111951</strain>
        <strain evidence="6">CIP111854</strain>
        <strain evidence="5">CIP111951</strain>
    </source>
</reference>
<protein>
    <recommendedName>
        <fullName evidence="1">diguanylate cyclase</fullName>
        <ecNumber evidence="1">2.7.7.65</ecNumber>
    </recommendedName>
</protein>
<dbReference type="PANTHER" id="PTHR45138:SF9">
    <property type="entry name" value="DIGUANYLATE CYCLASE DGCM-RELATED"/>
    <property type="match status" value="1"/>
</dbReference>
<keyword evidence="7" id="KW-1185">Reference proteome</keyword>
<dbReference type="NCBIfam" id="TIGR00254">
    <property type="entry name" value="GGDEF"/>
    <property type="match status" value="1"/>
</dbReference>
<comment type="catalytic activity">
    <reaction evidence="2">
        <text>2 GTP = 3',3'-c-di-GMP + 2 diphosphate</text>
        <dbReference type="Rhea" id="RHEA:24898"/>
        <dbReference type="ChEBI" id="CHEBI:33019"/>
        <dbReference type="ChEBI" id="CHEBI:37565"/>
        <dbReference type="ChEBI" id="CHEBI:58805"/>
        <dbReference type="EC" id="2.7.7.65"/>
    </reaction>
</comment>
<evidence type="ECO:0000256" key="2">
    <source>
        <dbReference type="ARBA" id="ARBA00034247"/>
    </source>
</evidence>
<dbReference type="InterPro" id="IPR000160">
    <property type="entry name" value="GGDEF_dom"/>
</dbReference>
<evidence type="ECO:0000256" key="3">
    <source>
        <dbReference type="SAM" id="Phobius"/>
    </source>
</evidence>
<dbReference type="InterPro" id="IPR029787">
    <property type="entry name" value="Nucleotide_cyclase"/>
</dbReference>
<dbReference type="PANTHER" id="PTHR45138">
    <property type="entry name" value="REGULATORY COMPONENTS OF SENSORY TRANSDUCTION SYSTEM"/>
    <property type="match status" value="1"/>
</dbReference>
<dbReference type="Gene3D" id="3.30.70.270">
    <property type="match status" value="1"/>
</dbReference>
<feature type="transmembrane region" description="Helical" evidence="3">
    <location>
        <begin position="12"/>
        <end position="33"/>
    </location>
</feature>
<dbReference type="InterPro" id="IPR050469">
    <property type="entry name" value="Diguanylate_Cyclase"/>
</dbReference>
<dbReference type="InterPro" id="IPR043128">
    <property type="entry name" value="Rev_trsase/Diguanyl_cyclase"/>
</dbReference>
<dbReference type="PROSITE" id="PS50887">
    <property type="entry name" value="GGDEF"/>
    <property type="match status" value="1"/>
</dbReference>
<feature type="transmembrane region" description="Helical" evidence="3">
    <location>
        <begin position="45"/>
        <end position="63"/>
    </location>
</feature>
<feature type="transmembrane region" description="Helical" evidence="3">
    <location>
        <begin position="102"/>
        <end position="126"/>
    </location>
</feature>
<dbReference type="CDD" id="cd01949">
    <property type="entry name" value="GGDEF"/>
    <property type="match status" value="1"/>
</dbReference>
<feature type="transmembrane region" description="Helical" evidence="3">
    <location>
        <begin position="70"/>
        <end position="90"/>
    </location>
</feature>
<keyword evidence="3" id="KW-0812">Transmembrane</keyword>
<comment type="caution">
    <text evidence="6">The sequence shown here is derived from an EMBL/GenBank/DDBJ whole genome shotgun (WGS) entry which is preliminary data.</text>
</comment>
<gene>
    <name evidence="6" type="ORF">PSECIP111854_02945</name>
    <name evidence="5" type="ORF">PSECIP111951_02565</name>
</gene>
<feature type="domain" description="GGDEF" evidence="4">
    <location>
        <begin position="177"/>
        <end position="302"/>
    </location>
</feature>
<dbReference type="EC" id="2.7.7.65" evidence="1"/>
<name>A0A9W4R071_9GAMM</name>
<evidence type="ECO:0000259" key="4">
    <source>
        <dbReference type="PROSITE" id="PS50887"/>
    </source>
</evidence>
<keyword evidence="3" id="KW-0472">Membrane</keyword>